<feature type="region of interest" description="Disordered" evidence="1">
    <location>
        <begin position="241"/>
        <end position="289"/>
    </location>
</feature>
<feature type="region of interest" description="Disordered" evidence="1">
    <location>
        <begin position="1"/>
        <end position="43"/>
    </location>
</feature>
<feature type="compositionally biased region" description="Low complexity" evidence="1">
    <location>
        <begin position="111"/>
        <end position="127"/>
    </location>
</feature>
<evidence type="ECO:0000313" key="2">
    <source>
        <dbReference type="EMBL" id="TEU41650.1"/>
    </source>
</evidence>
<feature type="compositionally biased region" description="Low complexity" evidence="1">
    <location>
        <begin position="158"/>
        <end position="169"/>
    </location>
</feature>
<feature type="region of interest" description="Disordered" evidence="1">
    <location>
        <begin position="81"/>
        <end position="169"/>
    </location>
</feature>
<evidence type="ECO:0000313" key="3">
    <source>
        <dbReference type="Proteomes" id="UP000298234"/>
    </source>
</evidence>
<reference evidence="2 3" key="1">
    <citation type="submission" date="2019-03" db="EMBL/GenBank/DDBJ databases">
        <title>Burkholderia cepacia outbreak.</title>
        <authorList>
            <person name="Farzana R."/>
            <person name="Walsh T.R."/>
        </authorList>
    </citation>
    <scope>NUCLEOTIDE SEQUENCE [LARGE SCALE GENOMIC DNA]</scope>
    <source>
        <strain evidence="3">d13</strain>
    </source>
</reference>
<dbReference type="Proteomes" id="UP000298234">
    <property type="component" value="Unassembled WGS sequence"/>
</dbReference>
<evidence type="ECO:0000256" key="1">
    <source>
        <dbReference type="SAM" id="MobiDB-lite"/>
    </source>
</evidence>
<organism evidence="2 3">
    <name type="scientific">Burkholderia cepacia</name>
    <name type="common">Pseudomonas cepacia</name>
    <dbReference type="NCBI Taxonomy" id="292"/>
    <lineage>
        <taxon>Bacteria</taxon>
        <taxon>Pseudomonadati</taxon>
        <taxon>Pseudomonadota</taxon>
        <taxon>Betaproteobacteria</taxon>
        <taxon>Burkholderiales</taxon>
        <taxon>Burkholderiaceae</taxon>
        <taxon>Burkholderia</taxon>
        <taxon>Burkholderia cepacia complex</taxon>
    </lineage>
</organism>
<sequence length="350" mass="34897">MSEHDHFSANLDGPSVDEHPNVTGHPGADEADITTFDTEPKKKRSIPTPVLLAGGAAIVMAAMFGYKHFKSKPDTQFTNAPVNALPSDTGGMIPNSPTPSPLPPQVGATDATQGGAAPLPAQAANPGIPTGPVPTVASGSMAADAASTKANGAPLDMGSSSPATGGSAAPSAASAAAAAVVAAAATPATGAASGVTGGLVTGASSVTTAAPAAAVPDAPATDAKDAEIRKLKRELKAARNALAHRGPHGSKAATVAQSDSSANDDVDATTEAPVKKATTHARPTDKHKRRGVEVQLGYHIKQVIPGQGWVVDEESGKQIVVAVGDKIGTSEVTRIDADNYKIYTTAGVIQ</sequence>
<proteinExistence type="predicted"/>
<dbReference type="RefSeq" id="WP_134256865.1">
    <property type="nucleotide sequence ID" value="NZ_SNSG01000032.1"/>
</dbReference>
<dbReference type="AlphaFoldDB" id="A0AAX2RKG4"/>
<gene>
    <name evidence="2" type="ORF">E3D37_26925</name>
</gene>
<comment type="caution">
    <text evidence="2">The sequence shown here is derived from an EMBL/GenBank/DDBJ whole genome shotgun (WGS) entry which is preliminary data.</text>
</comment>
<name>A0AAX2RKG4_BURCE</name>
<accession>A0AAX2RKG4</accession>
<protein>
    <submittedName>
        <fullName evidence="2">Uncharacterized protein</fullName>
    </submittedName>
</protein>
<dbReference type="EMBL" id="SNSQ01000035">
    <property type="protein sequence ID" value="TEU41650.1"/>
    <property type="molecule type" value="Genomic_DNA"/>
</dbReference>